<name>S3ZUF8_9ACTN</name>
<feature type="region of interest" description="Disordered" evidence="2">
    <location>
        <begin position="362"/>
        <end position="419"/>
    </location>
</feature>
<keyword evidence="3" id="KW-0808">Transferase</keyword>
<evidence type="ECO:0000313" key="3">
    <source>
        <dbReference type="EMBL" id="EPH46818.1"/>
    </source>
</evidence>
<dbReference type="PATRIC" id="fig|1286094.4.peg.120"/>
<gene>
    <name evidence="3" type="ORF">STRAU_0123</name>
</gene>
<feature type="coiled-coil region" evidence="1">
    <location>
        <begin position="177"/>
        <end position="204"/>
    </location>
</feature>
<evidence type="ECO:0000256" key="2">
    <source>
        <dbReference type="SAM" id="MobiDB-lite"/>
    </source>
</evidence>
<protein>
    <submittedName>
        <fullName evidence="3">Putative Hybrid signal transduction histidine kinase J</fullName>
    </submittedName>
</protein>
<proteinExistence type="predicted"/>
<dbReference type="EMBL" id="AOPZ01000006">
    <property type="protein sequence ID" value="EPH46818.1"/>
    <property type="molecule type" value="Genomic_DNA"/>
</dbReference>
<dbReference type="Proteomes" id="UP000014629">
    <property type="component" value="Unassembled WGS sequence"/>
</dbReference>
<accession>S3ZUF8</accession>
<dbReference type="GO" id="GO:0016301">
    <property type="term" value="F:kinase activity"/>
    <property type="evidence" value="ECO:0007669"/>
    <property type="project" value="UniProtKB-KW"/>
</dbReference>
<comment type="caution">
    <text evidence="3">The sequence shown here is derived from an EMBL/GenBank/DDBJ whole genome shotgun (WGS) entry which is preliminary data.</text>
</comment>
<dbReference type="AntiFam" id="ANF00201">
    <property type="entry name" value="Shadow ORF (opposite gacS)"/>
</dbReference>
<keyword evidence="3" id="KW-0418">Kinase</keyword>
<feature type="region of interest" description="Disordered" evidence="2">
    <location>
        <begin position="1641"/>
        <end position="1663"/>
    </location>
</feature>
<evidence type="ECO:0000256" key="1">
    <source>
        <dbReference type="SAM" id="Coils"/>
    </source>
</evidence>
<evidence type="ECO:0000313" key="4">
    <source>
        <dbReference type="Proteomes" id="UP000014629"/>
    </source>
</evidence>
<keyword evidence="1" id="KW-0175">Coiled coil</keyword>
<organism evidence="3 4">
    <name type="scientific">Streptomyces aurantiacus JA 4570</name>
    <dbReference type="NCBI Taxonomy" id="1286094"/>
    <lineage>
        <taxon>Bacteria</taxon>
        <taxon>Bacillati</taxon>
        <taxon>Actinomycetota</taxon>
        <taxon>Actinomycetes</taxon>
        <taxon>Kitasatosporales</taxon>
        <taxon>Streptomycetaceae</taxon>
        <taxon>Streptomyces</taxon>
        <taxon>Streptomyces aurantiacus group</taxon>
    </lineage>
</organism>
<sequence length="1663" mass="183246">MQRQIQREGGAAARLARRVDLAAEQPRDLPADRQAEAGAAVLAARGAVGLLERLEDHPHLAGGDADAGVGHGERDQVGVGVPQRTGLQELLPDGVGHVVAGEPDDQFDRSGVGELHRVGQQVAQHLQEALFVRVQRRGQLRRHAYGEVESLLCGQRAESGLYVVHELDERDARRADVHLARLDLRQVEDVVDELEQVRARAVDRLGELHLLGREVRVGVVGEQLGQDQQGVERRTQLVRHVREELGLVAHRDRELFGALLEDLAGLFDLGVLDLDVAVLLGEQRGLVLQFGVGLLQRLLPVLQLLGALAQLLGQFLRLLEQDLRLGVDADGVDASLDHLGDLAEEVLLDLRERLEGRQLDDPEHLAFEEHRQHDDLRRGRLAEPGGDPQIAGRGVLHEDGAPLLGGRSDQRLTGPERRRHGTHRIAVAAQHAQLVRVLVTGQVLRVVGGHGQEERAVLCRDDRRQLTHDQRGDVLQVAAALHQAGDPRQVALEPVLFLVGEGGVAEVRDHRVDVVLEDLDLARRVHVDLQVQVAARHRGGDGRDRAHLPGEVPGHLVHGLRQVAPGAVDVPHPRLAAQLALGAHLAGDPGDLLGERRQLVDHRVDGGLELKDLAARVDVDLLGEVALGDGRGDHRDVAHLTGQVGRHPVHGLGEVLPRTGHSRDAGLASEDAVRTHLTGHLRDLVGERTQRLHHGVEGVRELRDLAARLDRHRLREVAVGDGRGDLRDVPHLHGQVVGHQVDVVAEVLPDARDADHPRLTAQLALRAHLTGHPRDLLRERRQLVDHGVHRRDELENLALRVDGDLLGQVAHGHGRGDLGDVAHLEGEVVRHAVHGLRQVLPRTRHALHLGLSAEDAVRTHLAGHPRHLLGEGRELVHHRVEGVLQLQDLAPGVHVDLLRQVTARHRGRDLRDVAHLRGEVAGHAVHGVREVAPHTGHAGHLRLPAQPALRAHLARHARHLVGERGKLVDHRVDGVLQLQDLAARVHVDLLRQVTARHRRRHLGDLTHLRSQVPRHEVDGVRELLPRTADTVHARLAAEAPLRAHVPRHPRDLVGERRQLVHHGVHGVLQLKHLSGDVDRDLLGEVAVRHRRRHLRDVAHLTGEVAEGGVHRVGEVLPRARGARHLRLPAELALDADLPRHPRHFGTEGGKLVHHRVDGVLQLQHLARDIDGDLLRQVAVRHRRGHLRDVAHLSRQVPEDRVDGVGQILPSARGTRHIGLPAELPLGTDLVGDARHLVRERTQRLRHLVDGLGELGHLAARAHPHLLRQIAVRDGRRDLGDAPHLRGQVARHQVDRIGEVLPHTRDARHLRLPAELALRADLPGDPGHLGGERGELVHHRVDGVLQLQHLAGHMHGDLARQITLRDRGRHQGDVPHLRRQPVRHRVDRIREVLPRTGHTSQPGLPAQLALRAHLAGHPRDLVGERRELVHEVVDRAPHLQELATQRMAVALVHLRAQLHTLLQVALRDRGKDTADLGDGPYEILHQRVGGVDRRRPGALHGPALQALCELSLTPDGAPHPRQLTGEMEVTVGDLIEDGSDLRHHIVAGHRETLAEIAVPHRHQSGKQPVQGRGVHRGRRPVARLALTVQGPSVFRARLSGPRRSARLHCVPPARVDRTAGGSFWSPSSVSPWPNQAITVRQLRTPSAHPPGGKTGDRHQHGRRR</sequence>
<reference evidence="3 4" key="1">
    <citation type="submission" date="2013-02" db="EMBL/GenBank/DDBJ databases">
        <title>Draft Genome Sequence of Streptomyces aurantiacus, Which Produces Setomimycin.</title>
        <authorList>
            <person name="Gruening B.A."/>
            <person name="Praeg A."/>
            <person name="Erxleben A."/>
            <person name="Guenther S."/>
            <person name="Mueller M."/>
        </authorList>
    </citation>
    <scope>NUCLEOTIDE SEQUENCE [LARGE SCALE GENOMIC DNA]</scope>
    <source>
        <strain evidence="3 4">JA 4570</strain>
    </source>
</reference>
<feature type="compositionally biased region" description="Basic and acidic residues" evidence="2">
    <location>
        <begin position="362"/>
        <end position="381"/>
    </location>
</feature>
<keyword evidence="4" id="KW-1185">Reference proteome</keyword>